<dbReference type="Proteomes" id="UP000515152">
    <property type="component" value="Chromosome 3"/>
</dbReference>
<dbReference type="PANTHER" id="PTHR24252">
    <property type="entry name" value="ACROSIN-RELATED"/>
    <property type="match status" value="1"/>
</dbReference>
<organism evidence="11 12">
    <name type="scientific">Clupea harengus</name>
    <name type="common">Atlantic herring</name>
    <dbReference type="NCBI Taxonomy" id="7950"/>
    <lineage>
        <taxon>Eukaryota</taxon>
        <taxon>Metazoa</taxon>
        <taxon>Chordata</taxon>
        <taxon>Craniata</taxon>
        <taxon>Vertebrata</taxon>
        <taxon>Euteleostomi</taxon>
        <taxon>Actinopterygii</taxon>
        <taxon>Neopterygii</taxon>
        <taxon>Teleostei</taxon>
        <taxon>Clupei</taxon>
        <taxon>Clupeiformes</taxon>
        <taxon>Clupeoidei</taxon>
        <taxon>Clupeidae</taxon>
        <taxon>Clupea</taxon>
    </lineage>
</organism>
<dbReference type="InterPro" id="IPR001254">
    <property type="entry name" value="Trypsin_dom"/>
</dbReference>
<dbReference type="SMART" id="SM00020">
    <property type="entry name" value="Tryp_SPc"/>
    <property type="match status" value="2"/>
</dbReference>
<comment type="caution">
    <text evidence="6">Lacks conserved residue(s) required for the propagation of feature annotation.</text>
</comment>
<dbReference type="GO" id="GO:0009566">
    <property type="term" value="P:fertilization"/>
    <property type="evidence" value="ECO:0007669"/>
    <property type="project" value="UniProtKB-ARBA"/>
</dbReference>
<keyword evidence="4 7" id="KW-0720">Serine protease</keyword>
<dbReference type="CDD" id="cd00190">
    <property type="entry name" value="Tryp_SPc"/>
    <property type="match status" value="2"/>
</dbReference>
<dbReference type="GO" id="GO:0004252">
    <property type="term" value="F:serine-type endopeptidase activity"/>
    <property type="evidence" value="ECO:0007669"/>
    <property type="project" value="InterPro"/>
</dbReference>
<accession>A0A8M1KNM3</accession>
<feature type="domain" description="Peptidase S1" evidence="10">
    <location>
        <begin position="621"/>
        <end position="845"/>
    </location>
</feature>
<dbReference type="Pfam" id="PF00089">
    <property type="entry name" value="Trypsin"/>
    <property type="match status" value="2"/>
</dbReference>
<dbReference type="InterPro" id="IPR000859">
    <property type="entry name" value="CUB_dom"/>
</dbReference>
<keyword evidence="5 6" id="KW-1015">Disulfide bond</keyword>
<gene>
    <name evidence="12" type="primary">LOC105910353</name>
</gene>
<feature type="region of interest" description="Disordered" evidence="8">
    <location>
        <begin position="608"/>
        <end position="632"/>
    </location>
</feature>
<keyword evidence="2" id="KW-0677">Repeat</keyword>
<evidence type="ECO:0000256" key="5">
    <source>
        <dbReference type="ARBA" id="ARBA00023157"/>
    </source>
</evidence>
<dbReference type="PROSITE" id="PS00135">
    <property type="entry name" value="TRYPSIN_SER"/>
    <property type="match status" value="1"/>
</dbReference>
<evidence type="ECO:0000256" key="8">
    <source>
        <dbReference type="SAM" id="MobiDB-lite"/>
    </source>
</evidence>
<dbReference type="FunFam" id="2.60.120.290:FF:000013">
    <property type="entry name" value="Membrane frizzled-related protein"/>
    <property type="match status" value="1"/>
</dbReference>
<feature type="domain" description="Peptidase S1" evidence="10">
    <location>
        <begin position="76"/>
        <end position="327"/>
    </location>
</feature>
<proteinExistence type="predicted"/>
<dbReference type="RefSeq" id="XP_042563314.1">
    <property type="nucleotide sequence ID" value="XM_042707380.1"/>
</dbReference>
<dbReference type="SMART" id="SM00042">
    <property type="entry name" value="CUB"/>
    <property type="match status" value="2"/>
</dbReference>
<keyword evidence="3 7" id="KW-0378">Hydrolase</keyword>
<feature type="domain" description="CUB" evidence="9">
    <location>
        <begin position="464"/>
        <end position="576"/>
    </location>
</feature>
<evidence type="ECO:0000256" key="4">
    <source>
        <dbReference type="ARBA" id="ARBA00022825"/>
    </source>
</evidence>
<evidence type="ECO:0000259" key="9">
    <source>
        <dbReference type="PROSITE" id="PS01180"/>
    </source>
</evidence>
<feature type="disulfide bond" evidence="6">
    <location>
        <begin position="464"/>
        <end position="491"/>
    </location>
</feature>
<protein>
    <submittedName>
        <fullName evidence="12">Ovochymase-2 isoform X1</fullName>
    </submittedName>
</protein>
<dbReference type="InterPro" id="IPR018114">
    <property type="entry name" value="TRYPSIN_HIS"/>
</dbReference>
<dbReference type="GO" id="GO:0006508">
    <property type="term" value="P:proteolysis"/>
    <property type="evidence" value="ECO:0007669"/>
    <property type="project" value="UniProtKB-KW"/>
</dbReference>
<name>A0A8M1KNM3_CLUHA</name>
<dbReference type="PROSITE" id="PS00134">
    <property type="entry name" value="TRYPSIN_HIS"/>
    <property type="match status" value="2"/>
</dbReference>
<evidence type="ECO:0000256" key="6">
    <source>
        <dbReference type="PROSITE-ProRule" id="PRU00059"/>
    </source>
</evidence>
<dbReference type="PROSITE" id="PS50240">
    <property type="entry name" value="TRYPSIN_DOM"/>
    <property type="match status" value="2"/>
</dbReference>
<evidence type="ECO:0000256" key="3">
    <source>
        <dbReference type="ARBA" id="ARBA00022801"/>
    </source>
</evidence>
<dbReference type="KEGG" id="char:105910353"/>
<keyword evidence="11" id="KW-1185">Reference proteome</keyword>
<dbReference type="GeneID" id="105910353"/>
<dbReference type="PANTHER" id="PTHR24252:SF7">
    <property type="entry name" value="HYALIN"/>
    <property type="match status" value="1"/>
</dbReference>
<feature type="domain" description="CUB" evidence="9">
    <location>
        <begin position="344"/>
        <end position="454"/>
    </location>
</feature>
<evidence type="ECO:0000259" key="10">
    <source>
        <dbReference type="PROSITE" id="PS50240"/>
    </source>
</evidence>
<dbReference type="FunFam" id="2.60.120.290:FF:000005">
    <property type="entry name" value="Procollagen C-endopeptidase enhancer 1"/>
    <property type="match status" value="1"/>
</dbReference>
<dbReference type="InterPro" id="IPR033116">
    <property type="entry name" value="TRYPSIN_SER"/>
</dbReference>
<evidence type="ECO:0000256" key="2">
    <source>
        <dbReference type="ARBA" id="ARBA00022737"/>
    </source>
</evidence>
<dbReference type="PROSITE" id="PS01180">
    <property type="entry name" value="CUB"/>
    <property type="match status" value="2"/>
</dbReference>
<evidence type="ECO:0000256" key="1">
    <source>
        <dbReference type="ARBA" id="ARBA00022670"/>
    </source>
</evidence>
<keyword evidence="1 7" id="KW-0645">Protease</keyword>
<evidence type="ECO:0000256" key="7">
    <source>
        <dbReference type="RuleBase" id="RU363034"/>
    </source>
</evidence>
<dbReference type="AlphaFoldDB" id="A0A8M1KNM3"/>
<reference evidence="12" key="1">
    <citation type="submission" date="2025-08" db="UniProtKB">
        <authorList>
            <consortium name="RefSeq"/>
        </authorList>
    </citation>
    <scope>IDENTIFICATION</scope>
</reference>
<dbReference type="Pfam" id="PF00431">
    <property type="entry name" value="CUB"/>
    <property type="match status" value="2"/>
</dbReference>
<evidence type="ECO:0000313" key="12">
    <source>
        <dbReference type="RefSeq" id="XP_042563314.1"/>
    </source>
</evidence>
<dbReference type="FunFam" id="2.40.10.10:FF:000068">
    <property type="entry name" value="transmembrane protease serine 2"/>
    <property type="match status" value="1"/>
</dbReference>
<sequence length="869" mass="95356">MQPHTPWIPSSDSPHHILTQPKAPQSGLRMATSGMKFIAALFCVTSCLHLGITVLLQGPKCGFPQVESLLDRSLRIVGGTEALYGSHPWLVSLRSGGLHFCGASIITERWILTAAHCFYSMSKGLLPNVIAIIGDHDQRVADQGEQRFRLKRVRIHEKYRTFSPMNYDIALLELDGLIQFGEHVQPLCLPLPSEKFPPRTSCIVGGWGRVRERGRLPPVLREVMVDLVEPARCKHALQTLRPRHTPLTVVCAGPERGGRDACQGDSGGPLFCPRADGHWTVVGITSWGKGCGRSWIDNLFKAPNRRGSPGVFTDVKVLLPWIKRTLKEAELKTYVFPSRLCHVLDGALTERQGVISNPDKPAEYYANNEICSWSINTSAGNHILLEFLKFDLENDTLCQSDQLTVLGDTDRVIGKFCGSQLPEPVLITSSSATIQFVSDASVTRAGFSIQYKAVAEDFQLGPGCGTVALLQAQGAIQSPRYPEAYGNNADCRWVIHAPKGHVVKLDFHDFDLEHSEYCQYDSLKILGDLDGKQEIVVLCGGTVPPPVLSYDSVMVLQFTSDSSVSARGFNATPTFINRSDLQEDDSTELDESDGTTVHSRQVQTGLCGMPHSPAASELGEPEGGEGASQQPWPRDVRVHLGTEVICLGAIIQPDWILTAAHCVHGLDEKILAALTVETRDPDSQRRRVRKVLLHPQYEPSTLDSDVALLQLDSELVLTDHTQLICLPSLLQGDSLALDCQVTLGSIHGGTNTSQSVEESLVEHADCERYYPGRLTDTMLCAEHKELNGYSSCVGHAGAPLVCRPNDSNFFVLGVASWSEGCGKFPRPAVYSSVPLVVDWILQQFDVTLDSELEEDPDEKDFRTESSVGF</sequence>
<evidence type="ECO:0000313" key="11">
    <source>
        <dbReference type="Proteomes" id="UP000515152"/>
    </source>
</evidence>
<dbReference type="FunFam" id="2.40.10.10:FF:000003">
    <property type="entry name" value="Transmembrane serine protease 3"/>
    <property type="match status" value="1"/>
</dbReference>
<dbReference type="OrthoDB" id="6380398at2759"/>
<dbReference type="CDD" id="cd00041">
    <property type="entry name" value="CUB"/>
    <property type="match status" value="2"/>
</dbReference>